<reference evidence="1 2" key="1">
    <citation type="journal article" date="2019" name="Nat. Ecol. Evol.">
        <title>Megaphylogeny resolves global patterns of mushroom evolution.</title>
        <authorList>
            <person name="Varga T."/>
            <person name="Krizsan K."/>
            <person name="Foldi C."/>
            <person name="Dima B."/>
            <person name="Sanchez-Garcia M."/>
            <person name="Sanchez-Ramirez S."/>
            <person name="Szollosi G.J."/>
            <person name="Szarkandi J.G."/>
            <person name="Papp V."/>
            <person name="Albert L."/>
            <person name="Andreopoulos W."/>
            <person name="Angelini C."/>
            <person name="Antonin V."/>
            <person name="Barry K.W."/>
            <person name="Bougher N.L."/>
            <person name="Buchanan P."/>
            <person name="Buyck B."/>
            <person name="Bense V."/>
            <person name="Catcheside P."/>
            <person name="Chovatia M."/>
            <person name="Cooper J."/>
            <person name="Damon W."/>
            <person name="Desjardin D."/>
            <person name="Finy P."/>
            <person name="Geml J."/>
            <person name="Haridas S."/>
            <person name="Hughes K."/>
            <person name="Justo A."/>
            <person name="Karasinski D."/>
            <person name="Kautmanova I."/>
            <person name="Kiss B."/>
            <person name="Kocsube S."/>
            <person name="Kotiranta H."/>
            <person name="LaButti K.M."/>
            <person name="Lechner B.E."/>
            <person name="Liimatainen K."/>
            <person name="Lipzen A."/>
            <person name="Lukacs Z."/>
            <person name="Mihaltcheva S."/>
            <person name="Morgado L.N."/>
            <person name="Niskanen T."/>
            <person name="Noordeloos M.E."/>
            <person name="Ohm R.A."/>
            <person name="Ortiz-Santana B."/>
            <person name="Ovrebo C."/>
            <person name="Racz N."/>
            <person name="Riley R."/>
            <person name="Savchenko A."/>
            <person name="Shiryaev A."/>
            <person name="Soop K."/>
            <person name="Spirin V."/>
            <person name="Szebenyi C."/>
            <person name="Tomsovsky M."/>
            <person name="Tulloss R.E."/>
            <person name="Uehling J."/>
            <person name="Grigoriev I.V."/>
            <person name="Vagvolgyi C."/>
            <person name="Papp T."/>
            <person name="Martin F.M."/>
            <person name="Miettinen O."/>
            <person name="Hibbett D.S."/>
            <person name="Nagy L.G."/>
        </authorList>
    </citation>
    <scope>NUCLEOTIDE SEQUENCE [LARGE SCALE GENOMIC DNA]</scope>
    <source>
        <strain evidence="1 2">CBS 309.79</strain>
    </source>
</reference>
<feature type="non-terminal residue" evidence="1">
    <location>
        <position position="1"/>
    </location>
</feature>
<accession>A0A5C3Q1T5</accession>
<sequence>CLSIIEDALDKTSDTGSRARIEAFFKVLASKAVERKKIGATSTWLKVVEASDMQATVDDLLQEINDISCIRGLIGRVIERGRTACVKRPDSVDKCMVWRACERS</sequence>
<evidence type="ECO:0000313" key="1">
    <source>
        <dbReference type="EMBL" id="TFK95932.1"/>
    </source>
</evidence>
<dbReference type="Proteomes" id="UP000305067">
    <property type="component" value="Unassembled WGS sequence"/>
</dbReference>
<organism evidence="1 2">
    <name type="scientific">Pterulicium gracile</name>
    <dbReference type="NCBI Taxonomy" id="1884261"/>
    <lineage>
        <taxon>Eukaryota</taxon>
        <taxon>Fungi</taxon>
        <taxon>Dikarya</taxon>
        <taxon>Basidiomycota</taxon>
        <taxon>Agaricomycotina</taxon>
        <taxon>Agaricomycetes</taxon>
        <taxon>Agaricomycetidae</taxon>
        <taxon>Agaricales</taxon>
        <taxon>Pleurotineae</taxon>
        <taxon>Pterulaceae</taxon>
        <taxon>Pterulicium</taxon>
    </lineage>
</organism>
<protein>
    <submittedName>
        <fullName evidence="1">Uncharacterized protein</fullName>
    </submittedName>
</protein>
<keyword evidence="2" id="KW-1185">Reference proteome</keyword>
<name>A0A5C3Q1T5_9AGAR</name>
<dbReference type="EMBL" id="ML178870">
    <property type="protein sequence ID" value="TFK95932.1"/>
    <property type="molecule type" value="Genomic_DNA"/>
</dbReference>
<dbReference type="AlphaFoldDB" id="A0A5C3Q1T5"/>
<evidence type="ECO:0000313" key="2">
    <source>
        <dbReference type="Proteomes" id="UP000305067"/>
    </source>
</evidence>
<proteinExistence type="predicted"/>
<gene>
    <name evidence="1" type="ORF">BDV98DRAFT_598066</name>
</gene>